<keyword evidence="1 2" id="KW-0175">Coiled coil</keyword>
<evidence type="ECO:0000256" key="1">
    <source>
        <dbReference type="ARBA" id="ARBA00023054"/>
    </source>
</evidence>
<name>A0AAV8X2M0_9CUCU</name>
<dbReference type="PANTHER" id="PTHR46292">
    <property type="entry name" value="COILED-COIL DOMAIN-CONTAINING PROTEIN 102A"/>
    <property type="match status" value="1"/>
</dbReference>
<dbReference type="Proteomes" id="UP001162162">
    <property type="component" value="Unassembled WGS sequence"/>
</dbReference>
<comment type="caution">
    <text evidence="3">The sequence shown here is derived from an EMBL/GenBank/DDBJ whole genome shotgun (WGS) entry which is preliminary data.</text>
</comment>
<evidence type="ECO:0000313" key="3">
    <source>
        <dbReference type="EMBL" id="KAJ8932984.1"/>
    </source>
</evidence>
<dbReference type="EMBL" id="JAPWTK010001327">
    <property type="protein sequence ID" value="KAJ8932984.1"/>
    <property type="molecule type" value="Genomic_DNA"/>
</dbReference>
<accession>A0AAV8X2M0</accession>
<dbReference type="PANTHER" id="PTHR46292:SF1">
    <property type="entry name" value="COILED-COIL DOMAIN-CONTAINING PROTEIN 102A"/>
    <property type="match status" value="1"/>
</dbReference>
<dbReference type="Gene3D" id="1.10.287.1490">
    <property type="match status" value="1"/>
</dbReference>
<dbReference type="AlphaFoldDB" id="A0AAV8X2M0"/>
<dbReference type="SUPFAM" id="SSF57997">
    <property type="entry name" value="Tropomyosin"/>
    <property type="match status" value="1"/>
</dbReference>
<evidence type="ECO:0000313" key="4">
    <source>
        <dbReference type="Proteomes" id="UP001162162"/>
    </source>
</evidence>
<feature type="coiled-coil region" evidence="2">
    <location>
        <begin position="33"/>
        <end position="109"/>
    </location>
</feature>
<proteinExistence type="predicted"/>
<sequence length="185" mass="21885">MKELLNKEFENHGKKPREISELKHSQNKLKKMIQDKITELAHAVRRAEQYETEVKKLRSRVEELKRDLAVSEDELDTATNNIRKLQRTNDELQEQVDSLQVQLQHLHTRARLIIDAYFTRGGSRIPLLVHSEMLNRSHLIHVLKQNAPQRCTLHKYMKDKNYVTVVPQAYYHIVEHCSRMVVTMI</sequence>
<gene>
    <name evidence="3" type="ORF">NQ318_010568</name>
</gene>
<organism evidence="3 4">
    <name type="scientific">Aromia moschata</name>
    <dbReference type="NCBI Taxonomy" id="1265417"/>
    <lineage>
        <taxon>Eukaryota</taxon>
        <taxon>Metazoa</taxon>
        <taxon>Ecdysozoa</taxon>
        <taxon>Arthropoda</taxon>
        <taxon>Hexapoda</taxon>
        <taxon>Insecta</taxon>
        <taxon>Pterygota</taxon>
        <taxon>Neoptera</taxon>
        <taxon>Endopterygota</taxon>
        <taxon>Coleoptera</taxon>
        <taxon>Polyphaga</taxon>
        <taxon>Cucujiformia</taxon>
        <taxon>Chrysomeloidea</taxon>
        <taxon>Cerambycidae</taxon>
        <taxon>Cerambycinae</taxon>
        <taxon>Callichromatini</taxon>
        <taxon>Aromia</taxon>
    </lineage>
</organism>
<keyword evidence="4" id="KW-1185">Reference proteome</keyword>
<evidence type="ECO:0000256" key="2">
    <source>
        <dbReference type="SAM" id="Coils"/>
    </source>
</evidence>
<protein>
    <submittedName>
        <fullName evidence="3">Uncharacterized protein</fullName>
    </submittedName>
</protein>
<reference evidence="3" key="1">
    <citation type="journal article" date="2023" name="Insect Mol. Biol.">
        <title>Genome sequencing provides insights into the evolution of gene families encoding plant cell wall-degrading enzymes in longhorned beetles.</title>
        <authorList>
            <person name="Shin N.R."/>
            <person name="Okamura Y."/>
            <person name="Kirsch R."/>
            <person name="Pauchet Y."/>
        </authorList>
    </citation>
    <scope>NUCLEOTIDE SEQUENCE</scope>
    <source>
        <strain evidence="3">AMC_N1</strain>
    </source>
</reference>